<accession>A0A0D8BBF8</accession>
<keyword evidence="3 6" id="KW-0812">Transmembrane</keyword>
<sequence length="388" mass="38975">MDLDPLVTLAGFVVGTVVGMTGMGGGALMTPVLVLLFGVQPLAAVSSDLVASAVMKPVGATVHLRRGTVHRRLVGWLCLGSVPAGFCGVLILRALGDGDAVQERIKVTMGALLVLAAAGMLAKSLVDRGRPPAPAGEVGIRPRPLPTVLIGAIGGLVVGLTSVGSGSLIVVMLLGLYPRIRSSQLVGTDLAQAVPLVAAASLGHLLFGDFQLGLTGSLLLGSLPGVYLGARVSAGPATSRIIRPALVVVISLSGLRLVGVPTVWLGGILFAMLGTAVVVVAMQHRRRAAAGAGLAEDPTGRAAVATIGLGARSVGLGARSVGPPTAVGVARDRWEIADVRVLTASTAGIPAGVAVGISAAQRVAGERRHPRGEADLRPVAEQLGGADR</sequence>
<evidence type="ECO:0000256" key="3">
    <source>
        <dbReference type="ARBA" id="ARBA00022692"/>
    </source>
</evidence>
<evidence type="ECO:0000313" key="9">
    <source>
        <dbReference type="Proteomes" id="UP000032545"/>
    </source>
</evidence>
<keyword evidence="6" id="KW-1003">Cell membrane</keyword>
<reference evidence="9" key="1">
    <citation type="submission" date="2015-02" db="EMBL/GenBank/DDBJ databases">
        <title>Draft Genome of Frankia sp. CpI1-S.</title>
        <authorList>
            <person name="Oshone R.T."/>
            <person name="Ngom M."/>
            <person name="Ghodhbane-Gtari F."/>
            <person name="Gtari M."/>
            <person name="Morris K."/>
            <person name="Thomas K."/>
            <person name="Sen A."/>
            <person name="Tisa L.S."/>
        </authorList>
    </citation>
    <scope>NUCLEOTIDE SEQUENCE [LARGE SCALE GENOMIC DNA]</scope>
    <source>
        <strain evidence="9">CpI1-S</strain>
    </source>
</reference>
<dbReference type="InterPro" id="IPR051598">
    <property type="entry name" value="TSUP/Inactive_protease-like"/>
</dbReference>
<feature type="transmembrane region" description="Helical" evidence="6">
    <location>
        <begin position="146"/>
        <end position="174"/>
    </location>
</feature>
<dbReference type="EMBL" id="JYFN01000037">
    <property type="protein sequence ID" value="KJE21430.1"/>
    <property type="molecule type" value="Genomic_DNA"/>
</dbReference>
<keyword evidence="4 6" id="KW-1133">Transmembrane helix</keyword>
<feature type="transmembrane region" description="Helical" evidence="6">
    <location>
        <begin position="74"/>
        <end position="95"/>
    </location>
</feature>
<proteinExistence type="inferred from homology"/>
<evidence type="ECO:0000256" key="5">
    <source>
        <dbReference type="ARBA" id="ARBA00023136"/>
    </source>
</evidence>
<evidence type="ECO:0000256" key="2">
    <source>
        <dbReference type="ARBA" id="ARBA00009142"/>
    </source>
</evidence>
<name>A0A0D8BBF8_9ACTN</name>
<gene>
    <name evidence="8" type="ORF">FF36_04240</name>
</gene>
<dbReference type="OrthoDB" id="5189995at2"/>
<dbReference type="PANTHER" id="PTHR43701:SF2">
    <property type="entry name" value="MEMBRANE TRANSPORTER PROTEIN YJNA-RELATED"/>
    <property type="match status" value="1"/>
</dbReference>
<reference evidence="8 9" key="2">
    <citation type="journal article" date="2016" name="Genome Announc.">
        <title>Permanent Draft Genome Sequences for Two Variants of Frankia sp. Strain CpI1, the First Frankia Strain Isolated from Root Nodules of Comptonia peregrina.</title>
        <authorList>
            <person name="Oshone R."/>
            <person name="Hurst S.G.IV."/>
            <person name="Abebe-Akele F."/>
            <person name="Simpson S."/>
            <person name="Morris K."/>
            <person name="Thomas W.K."/>
            <person name="Tisa L.S."/>
        </authorList>
    </citation>
    <scope>NUCLEOTIDE SEQUENCE [LARGE SCALE GENOMIC DNA]</scope>
    <source>
        <strain evidence="9">CpI1-S</strain>
    </source>
</reference>
<feature type="region of interest" description="Disordered" evidence="7">
    <location>
        <begin position="364"/>
        <end position="388"/>
    </location>
</feature>
<organism evidence="8 9">
    <name type="scientific">Frankia torreyi</name>
    <dbReference type="NCBI Taxonomy" id="1856"/>
    <lineage>
        <taxon>Bacteria</taxon>
        <taxon>Bacillati</taxon>
        <taxon>Actinomycetota</taxon>
        <taxon>Actinomycetes</taxon>
        <taxon>Frankiales</taxon>
        <taxon>Frankiaceae</taxon>
        <taxon>Frankia</taxon>
    </lineage>
</organism>
<dbReference type="InterPro" id="IPR002781">
    <property type="entry name" value="TM_pro_TauE-like"/>
</dbReference>
<evidence type="ECO:0000256" key="6">
    <source>
        <dbReference type="RuleBase" id="RU363041"/>
    </source>
</evidence>
<keyword evidence="9" id="KW-1185">Reference proteome</keyword>
<evidence type="ECO:0000256" key="7">
    <source>
        <dbReference type="SAM" id="MobiDB-lite"/>
    </source>
</evidence>
<dbReference type="GO" id="GO:0005886">
    <property type="term" value="C:plasma membrane"/>
    <property type="evidence" value="ECO:0007669"/>
    <property type="project" value="UniProtKB-SubCell"/>
</dbReference>
<comment type="caution">
    <text evidence="8">The sequence shown here is derived from an EMBL/GenBank/DDBJ whole genome shotgun (WGS) entry which is preliminary data.</text>
</comment>
<dbReference type="PATRIC" id="fig|1502723.3.peg.3960"/>
<dbReference type="PANTHER" id="PTHR43701">
    <property type="entry name" value="MEMBRANE TRANSPORTER PROTEIN MJ0441-RELATED"/>
    <property type="match status" value="1"/>
</dbReference>
<dbReference type="Proteomes" id="UP000032545">
    <property type="component" value="Unassembled WGS sequence"/>
</dbReference>
<feature type="transmembrane region" description="Helical" evidence="6">
    <location>
        <begin position="264"/>
        <end position="282"/>
    </location>
</feature>
<dbReference type="AlphaFoldDB" id="A0A0D8BBF8"/>
<feature type="transmembrane region" description="Helical" evidence="6">
    <location>
        <begin position="212"/>
        <end position="229"/>
    </location>
</feature>
<evidence type="ECO:0000256" key="1">
    <source>
        <dbReference type="ARBA" id="ARBA00004141"/>
    </source>
</evidence>
<evidence type="ECO:0000256" key="4">
    <source>
        <dbReference type="ARBA" id="ARBA00022989"/>
    </source>
</evidence>
<feature type="compositionally biased region" description="Basic and acidic residues" evidence="7">
    <location>
        <begin position="364"/>
        <end position="378"/>
    </location>
</feature>
<keyword evidence="5 6" id="KW-0472">Membrane</keyword>
<protein>
    <recommendedName>
        <fullName evidence="6">Probable membrane transporter protein</fullName>
    </recommendedName>
</protein>
<feature type="transmembrane region" description="Helical" evidence="6">
    <location>
        <begin position="107"/>
        <end position="126"/>
    </location>
</feature>
<dbReference type="RefSeq" id="WP_044886791.1">
    <property type="nucleotide sequence ID" value="NZ_JYFN01000037.1"/>
</dbReference>
<comment type="similarity">
    <text evidence="2 6">Belongs to the 4-toluene sulfonate uptake permease (TSUP) (TC 2.A.102) family.</text>
</comment>
<feature type="transmembrane region" description="Helical" evidence="6">
    <location>
        <begin position="186"/>
        <end position="206"/>
    </location>
</feature>
<comment type="subcellular location">
    <subcellularLocation>
        <location evidence="6">Cell membrane</location>
        <topology evidence="6">Multi-pass membrane protein</topology>
    </subcellularLocation>
    <subcellularLocation>
        <location evidence="1">Membrane</location>
        <topology evidence="1">Multi-pass membrane protein</topology>
    </subcellularLocation>
</comment>
<evidence type="ECO:0000313" key="8">
    <source>
        <dbReference type="EMBL" id="KJE21430.1"/>
    </source>
</evidence>
<dbReference type="Pfam" id="PF01925">
    <property type="entry name" value="TauE"/>
    <property type="match status" value="1"/>
</dbReference>